<dbReference type="KEGG" id="bhu:bhn_I1036"/>
<sequence length="63" mass="7157">MSEVIQMAKAQEVHFYKPNMGALRGKIGESILETIRNTPRPDHSALKKEADEYLKARMAEKKA</sequence>
<proteinExistence type="predicted"/>
<reference evidence="2" key="1">
    <citation type="submission" date="2016-10" db="EMBL/GenBank/DDBJ databases">
        <title>The complete genome sequence of the rumen bacterium Butyrivibrio hungatei MB2003.</title>
        <authorList>
            <person name="Palevich N."/>
            <person name="Kelly W.J."/>
            <person name="Leahy S.C."/>
            <person name="Altermann E."/>
            <person name="Rakonjac J."/>
            <person name="Attwood G.T."/>
        </authorList>
    </citation>
    <scope>NUCLEOTIDE SEQUENCE [LARGE SCALE GENOMIC DNA]</scope>
    <source>
        <strain evidence="2">MB2003</strain>
    </source>
</reference>
<organism evidence="1 2">
    <name type="scientific">Butyrivibrio hungatei</name>
    <dbReference type="NCBI Taxonomy" id="185008"/>
    <lineage>
        <taxon>Bacteria</taxon>
        <taxon>Bacillati</taxon>
        <taxon>Bacillota</taxon>
        <taxon>Clostridia</taxon>
        <taxon>Lachnospirales</taxon>
        <taxon>Lachnospiraceae</taxon>
        <taxon>Butyrivibrio</taxon>
    </lineage>
</organism>
<evidence type="ECO:0000313" key="1">
    <source>
        <dbReference type="EMBL" id="AOZ96070.1"/>
    </source>
</evidence>
<name>A0A1D9P0J0_9FIRM</name>
<evidence type="ECO:0000313" key="2">
    <source>
        <dbReference type="Proteomes" id="UP000179284"/>
    </source>
</evidence>
<protein>
    <submittedName>
        <fullName evidence="1">Uncharacterized protein</fullName>
    </submittedName>
</protein>
<dbReference type="RefSeq" id="WP_071175790.1">
    <property type="nucleotide sequence ID" value="NZ_CP017831.1"/>
</dbReference>
<dbReference type="OrthoDB" id="3114739at2"/>
<gene>
    <name evidence="1" type="ORF">bhn_I1036</name>
</gene>
<dbReference type="EMBL" id="CP017831">
    <property type="protein sequence ID" value="AOZ96070.1"/>
    <property type="molecule type" value="Genomic_DNA"/>
</dbReference>
<keyword evidence="2" id="KW-1185">Reference proteome</keyword>
<accession>A0A1D9P0J0</accession>
<dbReference type="Proteomes" id="UP000179284">
    <property type="component" value="Chromosome I"/>
</dbReference>
<dbReference type="AlphaFoldDB" id="A0A1D9P0J0"/>